<evidence type="ECO:0000313" key="2">
    <source>
        <dbReference type="Proteomes" id="UP001589833"/>
    </source>
</evidence>
<reference evidence="1 2" key="1">
    <citation type="submission" date="2024-09" db="EMBL/GenBank/DDBJ databases">
        <authorList>
            <person name="Sun Q."/>
            <person name="Mori K."/>
        </authorList>
    </citation>
    <scope>NUCLEOTIDE SEQUENCE [LARGE SCALE GENOMIC DNA]</scope>
    <source>
        <strain evidence="1 2">NCAIM B.02301</strain>
    </source>
</reference>
<evidence type="ECO:0000313" key="1">
    <source>
        <dbReference type="EMBL" id="MFC0558479.1"/>
    </source>
</evidence>
<proteinExistence type="predicted"/>
<gene>
    <name evidence="1" type="ORF">ACFFH4_05390</name>
</gene>
<sequence>MWVIFVLLYLFAVTISVSIHFRERSWATVHSRIIEDIFRKRNVHFQSYSDE</sequence>
<name>A0ABV6NCH2_9BACI</name>
<organism evidence="1 2">
    <name type="scientific">Halalkalibacter alkalisediminis</name>
    <dbReference type="NCBI Taxonomy" id="935616"/>
    <lineage>
        <taxon>Bacteria</taxon>
        <taxon>Bacillati</taxon>
        <taxon>Bacillota</taxon>
        <taxon>Bacilli</taxon>
        <taxon>Bacillales</taxon>
        <taxon>Bacillaceae</taxon>
        <taxon>Halalkalibacter</taxon>
    </lineage>
</organism>
<dbReference type="EMBL" id="JBHLTR010000006">
    <property type="protein sequence ID" value="MFC0558479.1"/>
    <property type="molecule type" value="Genomic_DNA"/>
</dbReference>
<accession>A0ABV6NCH2</accession>
<protein>
    <submittedName>
        <fullName evidence="1">Uncharacterized protein</fullName>
    </submittedName>
</protein>
<comment type="caution">
    <text evidence="1">The sequence shown here is derived from an EMBL/GenBank/DDBJ whole genome shotgun (WGS) entry which is preliminary data.</text>
</comment>
<keyword evidence="2" id="KW-1185">Reference proteome</keyword>
<dbReference type="Proteomes" id="UP001589833">
    <property type="component" value="Unassembled WGS sequence"/>
</dbReference>